<dbReference type="InterPro" id="IPR051159">
    <property type="entry name" value="Hexapeptide_acetyltransf"/>
</dbReference>
<evidence type="ECO:0000256" key="3">
    <source>
        <dbReference type="ARBA" id="ARBA00022737"/>
    </source>
</evidence>
<evidence type="ECO:0000256" key="2">
    <source>
        <dbReference type="ARBA" id="ARBA00022679"/>
    </source>
</evidence>
<dbReference type="Proteomes" id="UP001205910">
    <property type="component" value="Unassembled WGS sequence"/>
</dbReference>
<dbReference type="Pfam" id="PF00132">
    <property type="entry name" value="Hexapep"/>
    <property type="match status" value="1"/>
</dbReference>
<evidence type="ECO:0000256" key="1">
    <source>
        <dbReference type="ARBA" id="ARBA00007274"/>
    </source>
</evidence>
<dbReference type="EMBL" id="BQFK01000001">
    <property type="protein sequence ID" value="GJJ42045.1"/>
    <property type="molecule type" value="Genomic_DNA"/>
</dbReference>
<organism evidence="5 6">
    <name type="scientific">Corynebacterium ulcerans</name>
    <dbReference type="NCBI Taxonomy" id="65058"/>
    <lineage>
        <taxon>Bacteria</taxon>
        <taxon>Bacillati</taxon>
        <taxon>Actinomycetota</taxon>
        <taxon>Actinomycetes</taxon>
        <taxon>Mycobacteriales</taxon>
        <taxon>Corynebacteriaceae</taxon>
        <taxon>Corynebacterium</taxon>
    </lineage>
</organism>
<dbReference type="InterPro" id="IPR011004">
    <property type="entry name" value="Trimer_LpxA-like_sf"/>
</dbReference>
<dbReference type="SUPFAM" id="SSF51161">
    <property type="entry name" value="Trimeric LpxA-like enzymes"/>
    <property type="match status" value="1"/>
</dbReference>
<dbReference type="GO" id="GO:0016746">
    <property type="term" value="F:acyltransferase activity"/>
    <property type="evidence" value="ECO:0007669"/>
    <property type="project" value="UniProtKB-KW"/>
</dbReference>
<accession>A0ABD0BH06</accession>
<dbReference type="InterPro" id="IPR001451">
    <property type="entry name" value="Hexapep"/>
</dbReference>
<keyword evidence="2" id="KW-0808">Transferase</keyword>
<evidence type="ECO:0000313" key="5">
    <source>
        <dbReference type="EMBL" id="GJJ42045.1"/>
    </source>
</evidence>
<dbReference type="FunFam" id="2.160.10.10:FF:000025">
    <property type="entry name" value="Hexapeptide-repeat containing-acetyltransferase"/>
    <property type="match status" value="1"/>
</dbReference>
<dbReference type="PROSITE" id="PS00101">
    <property type="entry name" value="HEXAPEP_TRANSFERASES"/>
    <property type="match status" value="1"/>
</dbReference>
<proteinExistence type="inferred from homology"/>
<gene>
    <name evidence="5" type="ORF">CULCOIPH005_02340</name>
</gene>
<dbReference type="CDD" id="cd03357">
    <property type="entry name" value="LbH_MAT_GAT"/>
    <property type="match status" value="1"/>
</dbReference>
<evidence type="ECO:0000313" key="6">
    <source>
        <dbReference type="Proteomes" id="UP001205910"/>
    </source>
</evidence>
<evidence type="ECO:0000256" key="4">
    <source>
        <dbReference type="ARBA" id="ARBA00023315"/>
    </source>
</evidence>
<sequence>MSNAVFRIVHMNFDPLNHSTLNDLRRQKWHLPVSAEIREQTERTAELVYDYNHTRPSDSKRLKHLLMHILSPQSEDCTIKQPMTIEYGCNTTVGKDAFINYNVTILDTAEVTIGAHAMIGPNCQLVTVTHPVDDAEMRAGGWEIAHPIAIGDHAWLGAGVIVLPGVSIGQHAVIGAGSIVSKDIPDYAIAMGQPARVVRMPSEASYERSELAAGLPIQGLKSAVRTDDVTQ</sequence>
<reference evidence="5 6" key="1">
    <citation type="submission" date="2021-11" db="EMBL/GenBank/DDBJ databases">
        <title>Whole genome sequences of diphtheriae toxin producing Corynebacterium ulcerans isolates from cats in Osaka, Japan.</title>
        <authorList>
            <person name="Umeda K."/>
            <person name="Hirai Y."/>
        </authorList>
    </citation>
    <scope>NUCLEOTIDE SEQUENCE [LARGE SCALE GENOMIC DNA]</scope>
    <source>
        <strain evidence="5 6">12109B-1</strain>
    </source>
</reference>
<dbReference type="AlphaFoldDB" id="A0ABD0BH06"/>
<keyword evidence="3" id="KW-0677">Repeat</keyword>
<comment type="similarity">
    <text evidence="1">Belongs to the transferase hexapeptide repeat family.</text>
</comment>
<dbReference type="PANTHER" id="PTHR23416:SF23">
    <property type="entry name" value="ACETYLTRANSFERASE C18B11.09C-RELATED"/>
    <property type="match status" value="1"/>
</dbReference>
<dbReference type="PANTHER" id="PTHR23416">
    <property type="entry name" value="SIALIC ACID SYNTHASE-RELATED"/>
    <property type="match status" value="1"/>
</dbReference>
<dbReference type="Gene3D" id="2.160.10.10">
    <property type="entry name" value="Hexapeptide repeat proteins"/>
    <property type="match status" value="1"/>
</dbReference>
<dbReference type="InterPro" id="IPR018357">
    <property type="entry name" value="Hexapep_transf_CS"/>
</dbReference>
<comment type="caution">
    <text evidence="5">The sequence shown here is derived from an EMBL/GenBank/DDBJ whole genome shotgun (WGS) entry which is preliminary data.</text>
</comment>
<keyword evidence="4" id="KW-0012">Acyltransferase</keyword>
<name>A0ABD0BH06_CORUL</name>
<protein>
    <submittedName>
        <fullName evidence="5">Maltose O-acetyltransferase</fullName>
    </submittedName>
</protein>